<sequence length="180" mass="19557">MLLSILKRDDSILHLALSSHRSNHSSATSVRTQYFVNGSSTFMMVEGSFKASTLLILDSDDFKQRSILSTSFAAVILLLEIKAQKGPRATKLTSFSYLHLFSDSPTLSTQTVSAVTCIICAPPYKGDTQAVGWACMSGALKTLGLFLTPRVSGNKVFDQDCKRFANSGSNPFNTKSNFKG</sequence>
<protein>
    <submittedName>
        <fullName evidence="1">Uncharacterized protein</fullName>
    </submittedName>
</protein>
<evidence type="ECO:0000313" key="2">
    <source>
        <dbReference type="Proteomes" id="UP001281410"/>
    </source>
</evidence>
<accession>A0AAE0E2T4</accession>
<gene>
    <name evidence="1" type="ORF">Dsin_019526</name>
</gene>
<dbReference type="AlphaFoldDB" id="A0AAE0E2T4"/>
<dbReference type="Proteomes" id="UP001281410">
    <property type="component" value="Unassembled WGS sequence"/>
</dbReference>
<dbReference type="EMBL" id="JANJYJ010000006">
    <property type="protein sequence ID" value="KAK3205480.1"/>
    <property type="molecule type" value="Genomic_DNA"/>
</dbReference>
<keyword evidence="2" id="KW-1185">Reference proteome</keyword>
<proteinExistence type="predicted"/>
<organism evidence="1 2">
    <name type="scientific">Dipteronia sinensis</name>
    <dbReference type="NCBI Taxonomy" id="43782"/>
    <lineage>
        <taxon>Eukaryota</taxon>
        <taxon>Viridiplantae</taxon>
        <taxon>Streptophyta</taxon>
        <taxon>Embryophyta</taxon>
        <taxon>Tracheophyta</taxon>
        <taxon>Spermatophyta</taxon>
        <taxon>Magnoliopsida</taxon>
        <taxon>eudicotyledons</taxon>
        <taxon>Gunneridae</taxon>
        <taxon>Pentapetalae</taxon>
        <taxon>rosids</taxon>
        <taxon>malvids</taxon>
        <taxon>Sapindales</taxon>
        <taxon>Sapindaceae</taxon>
        <taxon>Hippocastanoideae</taxon>
        <taxon>Acereae</taxon>
        <taxon>Dipteronia</taxon>
    </lineage>
</organism>
<name>A0AAE0E2T4_9ROSI</name>
<reference evidence="1" key="1">
    <citation type="journal article" date="2023" name="Plant J.">
        <title>Genome sequences and population genomics provide insights into the demographic history, inbreeding, and mutation load of two 'living fossil' tree species of Dipteronia.</title>
        <authorList>
            <person name="Feng Y."/>
            <person name="Comes H.P."/>
            <person name="Chen J."/>
            <person name="Zhu S."/>
            <person name="Lu R."/>
            <person name="Zhang X."/>
            <person name="Li P."/>
            <person name="Qiu J."/>
            <person name="Olsen K.M."/>
            <person name="Qiu Y."/>
        </authorList>
    </citation>
    <scope>NUCLEOTIDE SEQUENCE</scope>
    <source>
        <strain evidence="1">NBL</strain>
    </source>
</reference>
<comment type="caution">
    <text evidence="1">The sequence shown here is derived from an EMBL/GenBank/DDBJ whole genome shotgun (WGS) entry which is preliminary data.</text>
</comment>
<evidence type="ECO:0000313" key="1">
    <source>
        <dbReference type="EMBL" id="KAK3205480.1"/>
    </source>
</evidence>